<dbReference type="InterPro" id="IPR036683">
    <property type="entry name" value="CO_DH_flav_C_dom_sf"/>
</dbReference>
<feature type="domain" description="FAD-binding PCMH-type" evidence="4">
    <location>
        <begin position="1"/>
        <end position="199"/>
    </location>
</feature>
<protein>
    <submittedName>
        <fullName evidence="5">FAD binding domain-containing protein</fullName>
    </submittedName>
</protein>
<keyword evidence="1" id="KW-0285">Flavoprotein</keyword>
<dbReference type="PROSITE" id="PS51387">
    <property type="entry name" value="FAD_PCMH"/>
    <property type="match status" value="1"/>
</dbReference>
<dbReference type="InterPro" id="IPR016167">
    <property type="entry name" value="FAD-bd_PCMH_sub1"/>
</dbReference>
<dbReference type="Gene3D" id="3.30.465.10">
    <property type="match status" value="1"/>
</dbReference>
<dbReference type="InterPro" id="IPR005107">
    <property type="entry name" value="CO_DH_flav_C"/>
</dbReference>
<keyword evidence="3" id="KW-0560">Oxidoreductase</keyword>
<name>A0ABW2PS03_9BACL</name>
<dbReference type="InterPro" id="IPR016169">
    <property type="entry name" value="FAD-bd_PCMH_sub2"/>
</dbReference>
<evidence type="ECO:0000256" key="3">
    <source>
        <dbReference type="ARBA" id="ARBA00023002"/>
    </source>
</evidence>
<dbReference type="SUPFAM" id="SSF55447">
    <property type="entry name" value="CO dehydrogenase flavoprotein C-terminal domain-like"/>
    <property type="match status" value="1"/>
</dbReference>
<dbReference type="Pfam" id="PF00941">
    <property type="entry name" value="FAD_binding_5"/>
    <property type="match status" value="1"/>
</dbReference>
<evidence type="ECO:0000259" key="4">
    <source>
        <dbReference type="PROSITE" id="PS51387"/>
    </source>
</evidence>
<dbReference type="InterPro" id="IPR016166">
    <property type="entry name" value="FAD-bd_PCMH"/>
</dbReference>
<dbReference type="EMBL" id="JBHTCO010000004">
    <property type="protein sequence ID" value="MFC7392163.1"/>
    <property type="molecule type" value="Genomic_DNA"/>
</dbReference>
<proteinExistence type="predicted"/>
<keyword evidence="6" id="KW-1185">Reference proteome</keyword>
<dbReference type="SUPFAM" id="SSF56176">
    <property type="entry name" value="FAD-binding/transporter-associated domain-like"/>
    <property type="match status" value="1"/>
</dbReference>
<organism evidence="5 6">
    <name type="scientific">Scopulibacillus cellulosilyticus</name>
    <dbReference type="NCBI Taxonomy" id="2665665"/>
    <lineage>
        <taxon>Bacteria</taxon>
        <taxon>Bacillati</taxon>
        <taxon>Bacillota</taxon>
        <taxon>Bacilli</taxon>
        <taxon>Bacillales</taxon>
        <taxon>Sporolactobacillaceae</taxon>
        <taxon>Scopulibacillus</taxon>
    </lineage>
</organism>
<evidence type="ECO:0000256" key="1">
    <source>
        <dbReference type="ARBA" id="ARBA00022630"/>
    </source>
</evidence>
<comment type="caution">
    <text evidence="5">The sequence shown here is derived from an EMBL/GenBank/DDBJ whole genome shotgun (WGS) entry which is preliminary data.</text>
</comment>
<dbReference type="InterPro" id="IPR051312">
    <property type="entry name" value="Diverse_Substr_Oxidored"/>
</dbReference>
<dbReference type="PANTHER" id="PTHR42659:SF2">
    <property type="entry name" value="XANTHINE DEHYDROGENASE SUBUNIT C-RELATED"/>
    <property type="match status" value="1"/>
</dbReference>
<dbReference type="SMART" id="SM01092">
    <property type="entry name" value="CO_deh_flav_C"/>
    <property type="match status" value="1"/>
</dbReference>
<dbReference type="InterPro" id="IPR002346">
    <property type="entry name" value="Mopterin_DH_FAD-bd"/>
</dbReference>
<evidence type="ECO:0000256" key="2">
    <source>
        <dbReference type="ARBA" id="ARBA00022827"/>
    </source>
</evidence>
<keyword evidence="2" id="KW-0274">FAD</keyword>
<dbReference type="RefSeq" id="WP_380963951.1">
    <property type="nucleotide sequence ID" value="NZ_JBHTCO010000004.1"/>
</dbReference>
<evidence type="ECO:0000313" key="5">
    <source>
        <dbReference type="EMBL" id="MFC7392163.1"/>
    </source>
</evidence>
<dbReference type="Gene3D" id="3.30.43.10">
    <property type="entry name" value="Uridine Diphospho-n-acetylenolpyruvylglucosamine Reductase, domain 2"/>
    <property type="match status" value="1"/>
</dbReference>
<reference evidence="6" key="1">
    <citation type="journal article" date="2019" name="Int. J. Syst. Evol. Microbiol.">
        <title>The Global Catalogue of Microorganisms (GCM) 10K type strain sequencing project: providing services to taxonomists for standard genome sequencing and annotation.</title>
        <authorList>
            <consortium name="The Broad Institute Genomics Platform"/>
            <consortium name="The Broad Institute Genome Sequencing Center for Infectious Disease"/>
            <person name="Wu L."/>
            <person name="Ma J."/>
        </authorList>
    </citation>
    <scope>NUCLEOTIDE SEQUENCE [LARGE SCALE GENOMIC DNA]</scope>
    <source>
        <strain evidence="6">CGMCC 1.16305</strain>
    </source>
</reference>
<dbReference type="PANTHER" id="PTHR42659">
    <property type="entry name" value="XANTHINE DEHYDROGENASE SUBUNIT C-RELATED"/>
    <property type="match status" value="1"/>
</dbReference>
<accession>A0ABW2PS03</accession>
<dbReference type="Gene3D" id="3.30.390.50">
    <property type="entry name" value="CO dehydrogenase flavoprotein, C-terminal domain"/>
    <property type="match status" value="1"/>
</dbReference>
<dbReference type="Proteomes" id="UP001596505">
    <property type="component" value="Unassembled WGS sequence"/>
</dbReference>
<dbReference type="InterPro" id="IPR036318">
    <property type="entry name" value="FAD-bd_PCMH-like_sf"/>
</dbReference>
<sequence length="280" mass="31375">MIGFDFEYFKPKTVADAVKLFQILEEQGKQPVYYAGGTELITLGRLNQVSFGSVIDIKGIPDCCVYGYSEQELVIGSSISLTYLADMRDFPLLGQTAGRVADHTARNKITIGGNICGRIIYKEAVLPFLLTDSRVLVAGRNGSRMVPVTDLFNKGLHLANGDWMVQFFTDRNMLSLPFYTVKKRKLDVIDYPLLTLAALRKDDEIRVAVSGLCDFPFRSKEIEAVLNDRSMTKNTRILQAVERLPGPVLNDWIASAEYRIFVLKNTLMEMLSALEGDDLE</sequence>
<gene>
    <name evidence="5" type="ORF">ACFQRG_04135</name>
</gene>
<evidence type="ECO:0000313" key="6">
    <source>
        <dbReference type="Proteomes" id="UP001596505"/>
    </source>
</evidence>